<evidence type="ECO:0000313" key="7">
    <source>
        <dbReference type="EMBL" id="GAX76077.1"/>
    </source>
</evidence>
<dbReference type="GO" id="GO:0016491">
    <property type="term" value="F:oxidoreductase activity"/>
    <property type="evidence" value="ECO:0007669"/>
    <property type="project" value="UniProtKB-KW"/>
</dbReference>
<dbReference type="PANTHER" id="PTHR43350:SF2">
    <property type="entry name" value="GROES-LIKE ZINC-BINDING ALCOHOL DEHYDROGENASE FAMILY PROTEIN"/>
    <property type="match status" value="1"/>
</dbReference>
<dbReference type="PANTHER" id="PTHR43350">
    <property type="entry name" value="NAD-DEPENDENT ALCOHOL DEHYDROGENASE"/>
    <property type="match status" value="1"/>
</dbReference>
<dbReference type="STRING" id="1157962.A0A250WZ10"/>
<dbReference type="OrthoDB" id="256333at2759"/>
<accession>A0A250WZ10</accession>
<comment type="caution">
    <text evidence="7">The sequence shown here is derived from an EMBL/GenBank/DDBJ whole genome shotgun (WGS) entry which is preliminary data.</text>
</comment>
<dbReference type="Gene3D" id="3.40.50.720">
    <property type="entry name" value="NAD(P)-binding Rossmann-like Domain"/>
    <property type="match status" value="2"/>
</dbReference>
<dbReference type="SUPFAM" id="SSF51735">
    <property type="entry name" value="NAD(P)-binding Rossmann-fold domains"/>
    <property type="match status" value="1"/>
</dbReference>
<feature type="domain" description="Alcohol dehydrogenase-like N-terminal" evidence="6">
    <location>
        <begin position="26"/>
        <end position="132"/>
    </location>
</feature>
<evidence type="ECO:0000256" key="1">
    <source>
        <dbReference type="ARBA" id="ARBA00001947"/>
    </source>
</evidence>
<dbReference type="Gene3D" id="3.90.180.10">
    <property type="entry name" value="Medium-chain alcohol dehydrogenases, catalytic domain"/>
    <property type="match status" value="2"/>
</dbReference>
<dbReference type="Pfam" id="PF08240">
    <property type="entry name" value="ADH_N"/>
    <property type="match status" value="1"/>
</dbReference>
<evidence type="ECO:0000313" key="8">
    <source>
        <dbReference type="Proteomes" id="UP000232323"/>
    </source>
</evidence>
<comment type="cofactor">
    <cofactor evidence="1">
        <name>Zn(2+)</name>
        <dbReference type="ChEBI" id="CHEBI:29105"/>
    </cofactor>
</comment>
<organism evidence="7 8">
    <name type="scientific">Chlamydomonas eustigma</name>
    <dbReference type="NCBI Taxonomy" id="1157962"/>
    <lineage>
        <taxon>Eukaryota</taxon>
        <taxon>Viridiplantae</taxon>
        <taxon>Chlorophyta</taxon>
        <taxon>core chlorophytes</taxon>
        <taxon>Chlorophyceae</taxon>
        <taxon>CS clade</taxon>
        <taxon>Chlamydomonadales</taxon>
        <taxon>Chlamydomonadaceae</taxon>
        <taxon>Chlamydomonas</taxon>
    </lineage>
</organism>
<dbReference type="InterPro" id="IPR011032">
    <property type="entry name" value="GroES-like_sf"/>
</dbReference>
<dbReference type="AlphaFoldDB" id="A0A250WZ10"/>
<evidence type="ECO:0000256" key="2">
    <source>
        <dbReference type="ARBA" id="ARBA00008072"/>
    </source>
</evidence>
<dbReference type="InterPro" id="IPR013154">
    <property type="entry name" value="ADH-like_N"/>
</dbReference>
<dbReference type="SUPFAM" id="SSF50129">
    <property type="entry name" value="GroES-like"/>
    <property type="match status" value="1"/>
</dbReference>
<proteinExistence type="inferred from homology"/>
<evidence type="ECO:0000256" key="3">
    <source>
        <dbReference type="ARBA" id="ARBA00022723"/>
    </source>
</evidence>
<protein>
    <recommendedName>
        <fullName evidence="6">Alcohol dehydrogenase-like N-terminal domain-containing protein</fullName>
    </recommendedName>
</protein>
<evidence type="ECO:0000256" key="5">
    <source>
        <dbReference type="ARBA" id="ARBA00023002"/>
    </source>
</evidence>
<keyword evidence="5" id="KW-0560">Oxidoreductase</keyword>
<evidence type="ECO:0000259" key="6">
    <source>
        <dbReference type="Pfam" id="PF08240"/>
    </source>
</evidence>
<keyword evidence="3" id="KW-0479">Metal-binding</keyword>
<sequence>MLALHYDQKPNKLELVKDRPIPIPTDEEALIRISIAGICSTDLEIVKGYVSGFSNILGHEFVGVVTRCPSRPDLEGKRVVGEINCNDGHYCCSDPIFQRNHAPGRSVLGIINKDGTMAEYITLPVANLHIVPQELTDSEAAFTEPLAAACRIIEQGLPIPGSDVAVIGDGKLGLLVAAVLQAETETDVPAVGNSANGQTDVLLGLEGRFPLVVEASGSPQGVLAALRLTQPMGRLLLKSTVSITERGGVPWAQVANDIVVHEKVLMGSRCGPMDMALEVMTRHESIRRLLKGMVTAVLPLEQALHAFDVAKRKGVMKVHLSNQKV</sequence>
<dbReference type="EMBL" id="BEGY01000015">
    <property type="protein sequence ID" value="GAX76077.1"/>
    <property type="molecule type" value="Genomic_DNA"/>
</dbReference>
<gene>
    <name evidence="7" type="ORF">CEUSTIGMA_g3520.t1</name>
</gene>
<dbReference type="Proteomes" id="UP000232323">
    <property type="component" value="Unassembled WGS sequence"/>
</dbReference>
<keyword evidence="8" id="KW-1185">Reference proteome</keyword>
<dbReference type="GO" id="GO:0046872">
    <property type="term" value="F:metal ion binding"/>
    <property type="evidence" value="ECO:0007669"/>
    <property type="project" value="UniProtKB-KW"/>
</dbReference>
<keyword evidence="4" id="KW-0862">Zinc</keyword>
<name>A0A250WZ10_9CHLO</name>
<reference evidence="7 8" key="1">
    <citation type="submission" date="2017-08" db="EMBL/GenBank/DDBJ databases">
        <title>Acidophilic green algal genome provides insights into adaptation to an acidic environment.</title>
        <authorList>
            <person name="Hirooka S."/>
            <person name="Hirose Y."/>
            <person name="Kanesaki Y."/>
            <person name="Higuchi S."/>
            <person name="Fujiwara T."/>
            <person name="Onuma R."/>
            <person name="Era A."/>
            <person name="Ohbayashi R."/>
            <person name="Uzuka A."/>
            <person name="Nozaki H."/>
            <person name="Yoshikawa H."/>
            <person name="Miyagishima S.Y."/>
        </authorList>
    </citation>
    <scope>NUCLEOTIDE SEQUENCE [LARGE SCALE GENOMIC DNA]</scope>
    <source>
        <strain evidence="7 8">NIES-2499</strain>
    </source>
</reference>
<evidence type="ECO:0000256" key="4">
    <source>
        <dbReference type="ARBA" id="ARBA00022833"/>
    </source>
</evidence>
<dbReference type="InterPro" id="IPR036291">
    <property type="entry name" value="NAD(P)-bd_dom_sf"/>
</dbReference>
<comment type="similarity">
    <text evidence="2">Belongs to the zinc-containing alcohol dehydrogenase family.</text>
</comment>